<dbReference type="Pfam" id="PF00561">
    <property type="entry name" value="Abhydrolase_1"/>
    <property type="match status" value="1"/>
</dbReference>
<feature type="compositionally biased region" description="Basic and acidic residues" evidence="3">
    <location>
        <begin position="25"/>
        <end position="41"/>
    </location>
</feature>
<gene>
    <name evidence="7" type="ORF">E1295_04605</name>
</gene>
<keyword evidence="8" id="KW-1185">Reference proteome</keyword>
<dbReference type="InterPro" id="IPR029058">
    <property type="entry name" value="AB_hydrolase_fold"/>
</dbReference>
<reference evidence="7 8" key="1">
    <citation type="submission" date="2019-03" db="EMBL/GenBank/DDBJ databases">
        <title>Draft genome sequences of novel Actinobacteria.</title>
        <authorList>
            <person name="Sahin N."/>
            <person name="Ay H."/>
            <person name="Saygin H."/>
        </authorList>
    </citation>
    <scope>NUCLEOTIDE SEQUENCE [LARGE SCALE GENOMIC DNA]</scope>
    <source>
        <strain evidence="7 8">6K102</strain>
    </source>
</reference>
<keyword evidence="2 7" id="KW-0378">Hydrolase</keyword>
<dbReference type="InterPro" id="IPR000073">
    <property type="entry name" value="AB_hydrolase_1"/>
</dbReference>
<keyword evidence="4" id="KW-0812">Transmembrane</keyword>
<dbReference type="EMBL" id="SMLD01000007">
    <property type="protein sequence ID" value="TDE58883.1"/>
    <property type="molecule type" value="Genomic_DNA"/>
</dbReference>
<evidence type="ECO:0000256" key="4">
    <source>
        <dbReference type="SAM" id="Phobius"/>
    </source>
</evidence>
<dbReference type="Proteomes" id="UP000295136">
    <property type="component" value="Unassembled WGS sequence"/>
</dbReference>
<evidence type="ECO:0000256" key="2">
    <source>
        <dbReference type="ARBA" id="ARBA00022801"/>
    </source>
</evidence>
<feature type="transmembrane region" description="Helical" evidence="4">
    <location>
        <begin position="75"/>
        <end position="96"/>
    </location>
</feature>
<evidence type="ECO:0000259" key="5">
    <source>
        <dbReference type="Pfam" id="PF00561"/>
    </source>
</evidence>
<organism evidence="7 8">
    <name type="scientific">Nonomuraea mesophila</name>
    <dbReference type="NCBI Taxonomy" id="2530382"/>
    <lineage>
        <taxon>Bacteria</taxon>
        <taxon>Bacillati</taxon>
        <taxon>Actinomycetota</taxon>
        <taxon>Actinomycetes</taxon>
        <taxon>Streptosporangiales</taxon>
        <taxon>Streptosporangiaceae</taxon>
        <taxon>Nonomuraea</taxon>
    </lineage>
</organism>
<feature type="region of interest" description="Disordered" evidence="3">
    <location>
        <begin position="1"/>
        <end position="44"/>
    </location>
</feature>
<dbReference type="InterPro" id="IPR013595">
    <property type="entry name" value="Pept_S33_TAP-like_C"/>
</dbReference>
<dbReference type="AlphaFoldDB" id="A0A4R5FVZ7"/>
<evidence type="ECO:0000313" key="8">
    <source>
        <dbReference type="Proteomes" id="UP000295136"/>
    </source>
</evidence>
<accession>A0A4R5FVZ7</accession>
<feature type="compositionally biased region" description="Basic residues" evidence="3">
    <location>
        <begin position="9"/>
        <end position="19"/>
    </location>
</feature>
<dbReference type="PANTHER" id="PTHR43248">
    <property type="entry name" value="2-SUCCINYL-6-HYDROXY-2,4-CYCLOHEXADIENE-1-CARBOXYLATE SYNTHASE"/>
    <property type="match status" value="1"/>
</dbReference>
<evidence type="ECO:0000313" key="7">
    <source>
        <dbReference type="EMBL" id="TDE58883.1"/>
    </source>
</evidence>
<name>A0A4R5FVZ7_9ACTN</name>
<dbReference type="Pfam" id="PF08386">
    <property type="entry name" value="Abhydrolase_4"/>
    <property type="match status" value="1"/>
</dbReference>
<dbReference type="InterPro" id="IPR051601">
    <property type="entry name" value="Serine_prot/Carboxylest_S33"/>
</dbReference>
<feature type="domain" description="Peptidase S33 tripeptidyl aminopeptidase-like C-terminal" evidence="6">
    <location>
        <begin position="461"/>
        <end position="547"/>
    </location>
</feature>
<sequence>MSSQAGGRRASRFTPRRYRGTAGSESEHGPSDQGRTPRADARTVCPWSDPEDRIRLRCADPPPYSIVAAMIRRRLIALCLAACLAVPLGGITLASAQAHDLVWKDCGDGLRCAELVVPVDWADPGGPRTSVHVAKLPATGRSIGPLIVNFGGPGTSTSMLRRKSQPDAQPELPNLLDELQRSFDVIAIDPRGLAEPASGNKASCAEPGAPVHGLLLARTKQDWDAHAAKNAAHQASCRIMARSAWHGMTAWNVAHDIDALRAALGQDKLIYAGNSYGTVYAQAYLELFPQRVGRMYFDGTADHTQRKFEPWIRNYALTQERHLTRFRDWCARRTDCALHGRDAGKAWDELVAAVRRAPLPASAGRTVREGQLYAGAIKGMNPAFWPQLATAIRKALDGDAGDFLDELLPDEGGTSVSQDSLCNDFMPTLPTYEEFQGIEARLREIAPRFGWIEGRFELGRCWGRSGGASWAPHPLRVKDTPPILFAIGELDNNTNYRGQAHVAGQIPSARVLWHGDGHAAWARNICLRRHVRAYLTTGELPAPGTRCPAEIIQKVGK</sequence>
<dbReference type="PANTHER" id="PTHR43248:SF25">
    <property type="entry name" value="AB HYDROLASE-1 DOMAIN-CONTAINING PROTEIN-RELATED"/>
    <property type="match status" value="1"/>
</dbReference>
<comment type="similarity">
    <text evidence="1">Belongs to the peptidase S33 family.</text>
</comment>
<keyword evidence="4" id="KW-0472">Membrane</keyword>
<evidence type="ECO:0000256" key="3">
    <source>
        <dbReference type="SAM" id="MobiDB-lite"/>
    </source>
</evidence>
<dbReference type="GO" id="GO:0016787">
    <property type="term" value="F:hydrolase activity"/>
    <property type="evidence" value="ECO:0007669"/>
    <property type="project" value="UniProtKB-KW"/>
</dbReference>
<dbReference type="Gene3D" id="3.40.50.1820">
    <property type="entry name" value="alpha/beta hydrolase"/>
    <property type="match status" value="1"/>
</dbReference>
<keyword evidence="4" id="KW-1133">Transmembrane helix</keyword>
<evidence type="ECO:0000259" key="6">
    <source>
        <dbReference type="Pfam" id="PF08386"/>
    </source>
</evidence>
<feature type="domain" description="AB hydrolase-1" evidence="5">
    <location>
        <begin position="145"/>
        <end position="373"/>
    </location>
</feature>
<comment type="caution">
    <text evidence="7">The sequence shown here is derived from an EMBL/GenBank/DDBJ whole genome shotgun (WGS) entry which is preliminary data.</text>
</comment>
<protein>
    <submittedName>
        <fullName evidence="7">Alpha/beta hydrolase</fullName>
    </submittedName>
</protein>
<dbReference type="SUPFAM" id="SSF53474">
    <property type="entry name" value="alpha/beta-Hydrolases"/>
    <property type="match status" value="1"/>
</dbReference>
<proteinExistence type="inferred from homology"/>
<evidence type="ECO:0000256" key="1">
    <source>
        <dbReference type="ARBA" id="ARBA00010088"/>
    </source>
</evidence>